<accession>A0A9D6L8Q2</accession>
<name>A0A9D6L8Q2_UNCEI</name>
<evidence type="ECO:0000313" key="1">
    <source>
        <dbReference type="EMBL" id="MBI3539715.1"/>
    </source>
</evidence>
<proteinExistence type="predicted"/>
<dbReference type="AlphaFoldDB" id="A0A9D6L8Q2"/>
<reference evidence="1" key="1">
    <citation type="submission" date="2020-07" db="EMBL/GenBank/DDBJ databases">
        <title>Huge and variable diversity of episymbiotic CPR bacteria and DPANN archaea in groundwater ecosystems.</title>
        <authorList>
            <person name="He C.Y."/>
            <person name="Keren R."/>
            <person name="Whittaker M."/>
            <person name="Farag I.F."/>
            <person name="Doudna J."/>
            <person name="Cate J.H.D."/>
            <person name="Banfield J.F."/>
        </authorList>
    </citation>
    <scope>NUCLEOTIDE SEQUENCE</scope>
    <source>
        <strain evidence="1">NC_groundwater_928_Pr1_S-0.2um_72_17</strain>
    </source>
</reference>
<gene>
    <name evidence="1" type="ORF">HY076_05530</name>
</gene>
<comment type="caution">
    <text evidence="1">The sequence shown here is derived from an EMBL/GenBank/DDBJ whole genome shotgun (WGS) entry which is preliminary data.</text>
</comment>
<organism evidence="1 2">
    <name type="scientific">Eiseniibacteriota bacterium</name>
    <dbReference type="NCBI Taxonomy" id="2212470"/>
    <lineage>
        <taxon>Bacteria</taxon>
        <taxon>Candidatus Eiseniibacteriota</taxon>
    </lineage>
</organism>
<dbReference type="Proteomes" id="UP000807850">
    <property type="component" value="Unassembled WGS sequence"/>
</dbReference>
<dbReference type="EMBL" id="JACQAY010000174">
    <property type="protein sequence ID" value="MBI3539715.1"/>
    <property type="molecule type" value="Genomic_DNA"/>
</dbReference>
<sequence>MRGMLLVATVCVTLLGQGERSRVDPRFVSPSATLSTYWTALRTGDAAGAWECLVEGRHDLPLPGMLWFMPPTDDLSLTAFHSLPVTHGRMLVSYEVRYRPTGSSEHRHFRTADELVRMRGEWRIARPLGEASMPAIESTPRPVDS</sequence>
<protein>
    <submittedName>
        <fullName evidence="1">Uncharacterized protein</fullName>
    </submittedName>
</protein>
<evidence type="ECO:0000313" key="2">
    <source>
        <dbReference type="Proteomes" id="UP000807850"/>
    </source>
</evidence>